<dbReference type="InterPro" id="IPR050611">
    <property type="entry name" value="ABCF"/>
</dbReference>
<dbReference type="InterPro" id="IPR017871">
    <property type="entry name" value="ABC_transporter-like_CS"/>
</dbReference>
<dbReference type="RefSeq" id="WP_056941913.1">
    <property type="nucleotide sequence ID" value="NZ_AZCX01000002.1"/>
</dbReference>
<evidence type="ECO:0000256" key="3">
    <source>
        <dbReference type="ARBA" id="ARBA00022840"/>
    </source>
</evidence>
<keyword evidence="2" id="KW-0547">Nucleotide-binding</keyword>
<dbReference type="GO" id="GO:0016887">
    <property type="term" value="F:ATP hydrolysis activity"/>
    <property type="evidence" value="ECO:0007669"/>
    <property type="project" value="InterPro"/>
</dbReference>
<evidence type="ECO:0000256" key="1">
    <source>
        <dbReference type="ARBA" id="ARBA00022737"/>
    </source>
</evidence>
<dbReference type="PROSITE" id="PS50893">
    <property type="entry name" value="ABC_TRANSPORTER_2"/>
    <property type="match status" value="1"/>
</dbReference>
<evidence type="ECO:0000256" key="4">
    <source>
        <dbReference type="SAM" id="MobiDB-lite"/>
    </source>
</evidence>
<dbReference type="InterPro" id="IPR027417">
    <property type="entry name" value="P-loop_NTPase"/>
</dbReference>
<evidence type="ECO:0000313" key="7">
    <source>
        <dbReference type="Proteomes" id="UP000050911"/>
    </source>
</evidence>
<dbReference type="PANTHER" id="PTHR19211">
    <property type="entry name" value="ATP-BINDING TRANSPORT PROTEIN-RELATED"/>
    <property type="match status" value="1"/>
</dbReference>
<evidence type="ECO:0000256" key="2">
    <source>
        <dbReference type="ARBA" id="ARBA00022741"/>
    </source>
</evidence>
<gene>
    <name evidence="6" type="ORF">FC96_GL000979</name>
</gene>
<sequence length="507" mass="56067">MSEFQVQPLVQTIGARPLFKTPLLTMNHRDRIGLVGRNGSGKSTFLTLLANGAIQPQVRARLVPQLQPKAALSGGEQVKKALGAALATHPDVLLLDEPTANLDIDTIHWLTQQLSRFRGAVVVVSHDRDFLDCVATTIWALNNETIVSYPGNYQGYIAQRQTEQQRDEKQYQQYRDEKRRLKKVAEVQRQRAEHATVVPKNKRGTSEVHGSKPYFEKMSKKGFQVAKATESRLAQLNHVGRPKAEKPIKMQVPDAPKLAGNTLLTVHDLTVKAGSRPLIKAVSFKVKAGQHLAITGPNRAGKTTLIETLLTANVPEIKWSALAKFGYFHQNLADLNPAVTLIETVSATAVQSQEVIRLVLARLGFPAATWSKPISVLSGGERVKVALARLLVSDINGLILDEPTNFLDVETVTALADMLRDYGGTLIVISHDRWFVRQVTDTIYRIGNHRLVLPANQVAEKAPDRTATLMQLQLRQAQLLDQLSTNSASQEIEDAYLAVSKQINELK</sequence>
<accession>A0A0R1HQC5</accession>
<dbReference type="PROSITE" id="PS00211">
    <property type="entry name" value="ABC_TRANSPORTER_1"/>
    <property type="match status" value="1"/>
</dbReference>
<dbReference type="GO" id="GO:0005524">
    <property type="term" value="F:ATP binding"/>
    <property type="evidence" value="ECO:0007669"/>
    <property type="project" value="UniProtKB-KW"/>
</dbReference>
<keyword evidence="3 6" id="KW-0067">ATP-binding</keyword>
<dbReference type="STRING" id="1302272.FC96_GL000979"/>
<feature type="domain" description="ABC transporter" evidence="5">
    <location>
        <begin position="264"/>
        <end position="480"/>
    </location>
</feature>
<proteinExistence type="predicted"/>
<keyword evidence="1" id="KW-0677">Repeat</keyword>
<evidence type="ECO:0000313" key="6">
    <source>
        <dbReference type="EMBL" id="KRK48664.1"/>
    </source>
</evidence>
<dbReference type="SUPFAM" id="SSF52540">
    <property type="entry name" value="P-loop containing nucleoside triphosphate hydrolases"/>
    <property type="match status" value="2"/>
</dbReference>
<dbReference type="SMART" id="SM00382">
    <property type="entry name" value="AAA"/>
    <property type="match status" value="2"/>
</dbReference>
<dbReference type="Pfam" id="PF00005">
    <property type="entry name" value="ABC_tran"/>
    <property type="match status" value="2"/>
</dbReference>
<protein>
    <submittedName>
        <fullName evidence="6">Abc transporter atp-binding protein</fullName>
    </submittedName>
</protein>
<dbReference type="CDD" id="cd03221">
    <property type="entry name" value="ABCF_EF-3"/>
    <property type="match status" value="2"/>
</dbReference>
<dbReference type="EMBL" id="AZCX01000002">
    <property type="protein sequence ID" value="KRK48664.1"/>
    <property type="molecule type" value="Genomic_DNA"/>
</dbReference>
<dbReference type="Gene3D" id="3.40.50.300">
    <property type="entry name" value="P-loop containing nucleotide triphosphate hydrolases"/>
    <property type="match status" value="3"/>
</dbReference>
<organism evidence="6 7">
    <name type="scientific">Secundilactobacillus kimchicus JCM 15530</name>
    <dbReference type="NCBI Taxonomy" id="1302272"/>
    <lineage>
        <taxon>Bacteria</taxon>
        <taxon>Bacillati</taxon>
        <taxon>Bacillota</taxon>
        <taxon>Bacilli</taxon>
        <taxon>Lactobacillales</taxon>
        <taxon>Lactobacillaceae</taxon>
        <taxon>Secundilactobacillus</taxon>
    </lineage>
</organism>
<reference evidence="6 7" key="1">
    <citation type="journal article" date="2015" name="Genome Announc.">
        <title>Expanding the biotechnology potential of lactobacilli through comparative genomics of 213 strains and associated genera.</title>
        <authorList>
            <person name="Sun Z."/>
            <person name="Harris H.M."/>
            <person name="McCann A."/>
            <person name="Guo C."/>
            <person name="Argimon S."/>
            <person name="Zhang W."/>
            <person name="Yang X."/>
            <person name="Jeffery I.B."/>
            <person name="Cooney J.C."/>
            <person name="Kagawa T.F."/>
            <person name="Liu W."/>
            <person name="Song Y."/>
            <person name="Salvetti E."/>
            <person name="Wrobel A."/>
            <person name="Rasinkangas P."/>
            <person name="Parkhill J."/>
            <person name="Rea M.C."/>
            <person name="O'Sullivan O."/>
            <person name="Ritari J."/>
            <person name="Douillard F.P."/>
            <person name="Paul Ross R."/>
            <person name="Yang R."/>
            <person name="Briner A.E."/>
            <person name="Felis G.E."/>
            <person name="de Vos W.M."/>
            <person name="Barrangou R."/>
            <person name="Klaenhammer T.R."/>
            <person name="Caufield P.W."/>
            <person name="Cui Y."/>
            <person name="Zhang H."/>
            <person name="O'Toole P.W."/>
        </authorList>
    </citation>
    <scope>NUCLEOTIDE SEQUENCE [LARGE SCALE GENOMIC DNA]</scope>
    <source>
        <strain evidence="6 7">JCM 15530</strain>
    </source>
</reference>
<dbReference type="PANTHER" id="PTHR19211:SF100">
    <property type="entry name" value="RIBOSOME PROTECTION PROTEIN VMLR"/>
    <property type="match status" value="1"/>
</dbReference>
<dbReference type="InterPro" id="IPR003439">
    <property type="entry name" value="ABC_transporter-like_ATP-bd"/>
</dbReference>
<dbReference type="Proteomes" id="UP000050911">
    <property type="component" value="Unassembled WGS sequence"/>
</dbReference>
<keyword evidence="7" id="KW-1185">Reference proteome</keyword>
<feature type="region of interest" description="Disordered" evidence="4">
    <location>
        <begin position="188"/>
        <end position="210"/>
    </location>
</feature>
<dbReference type="PATRIC" id="fig|1302272.5.peg.985"/>
<dbReference type="OrthoDB" id="9760950at2"/>
<dbReference type="InterPro" id="IPR003593">
    <property type="entry name" value="AAA+_ATPase"/>
</dbReference>
<name>A0A0R1HQC5_9LACO</name>
<dbReference type="AlphaFoldDB" id="A0A0R1HQC5"/>
<dbReference type="NCBIfam" id="NF000355">
    <property type="entry name" value="ribo_prot_ABC_F"/>
    <property type="match status" value="1"/>
</dbReference>
<comment type="caution">
    <text evidence="6">The sequence shown here is derived from an EMBL/GenBank/DDBJ whole genome shotgun (WGS) entry which is preliminary data.</text>
</comment>
<evidence type="ECO:0000259" key="5">
    <source>
        <dbReference type="PROSITE" id="PS50893"/>
    </source>
</evidence>